<dbReference type="RefSeq" id="WP_251511137.1">
    <property type="nucleotide sequence ID" value="NZ_JAMBON010000002.1"/>
</dbReference>
<accession>A0ABW4HR57</accession>
<sequence>MSLRRTGRASADVATGRGDLSLPRANALRGLISTAYPAGVFGGAELLHADIYVNVLNLLFYSSLILSF</sequence>
<evidence type="ECO:0000313" key="1">
    <source>
        <dbReference type="EMBL" id="MFD1607825.1"/>
    </source>
</evidence>
<dbReference type="Proteomes" id="UP001597221">
    <property type="component" value="Unassembled WGS sequence"/>
</dbReference>
<name>A0ABW4HR57_9BACI</name>
<dbReference type="EMBL" id="JBHUDE010000043">
    <property type="protein sequence ID" value="MFD1607825.1"/>
    <property type="molecule type" value="Genomic_DNA"/>
</dbReference>
<keyword evidence="2" id="KW-1185">Reference proteome</keyword>
<evidence type="ECO:0000313" key="2">
    <source>
        <dbReference type="Proteomes" id="UP001597221"/>
    </source>
</evidence>
<organism evidence="1 2">
    <name type="scientific">Oceanobacillus luteolus</name>
    <dbReference type="NCBI Taxonomy" id="1274358"/>
    <lineage>
        <taxon>Bacteria</taxon>
        <taxon>Bacillati</taxon>
        <taxon>Bacillota</taxon>
        <taxon>Bacilli</taxon>
        <taxon>Bacillales</taxon>
        <taxon>Bacillaceae</taxon>
        <taxon>Oceanobacillus</taxon>
    </lineage>
</organism>
<protein>
    <submittedName>
        <fullName evidence="1">Uncharacterized protein</fullName>
    </submittedName>
</protein>
<proteinExistence type="predicted"/>
<gene>
    <name evidence="1" type="ORF">ACFSBH_09180</name>
</gene>
<reference evidence="2" key="1">
    <citation type="journal article" date="2019" name="Int. J. Syst. Evol. Microbiol.">
        <title>The Global Catalogue of Microorganisms (GCM) 10K type strain sequencing project: providing services to taxonomists for standard genome sequencing and annotation.</title>
        <authorList>
            <consortium name="The Broad Institute Genomics Platform"/>
            <consortium name="The Broad Institute Genome Sequencing Center for Infectious Disease"/>
            <person name="Wu L."/>
            <person name="Ma J."/>
        </authorList>
    </citation>
    <scope>NUCLEOTIDE SEQUENCE [LARGE SCALE GENOMIC DNA]</scope>
    <source>
        <strain evidence="2">CGMCC 1.12376</strain>
    </source>
</reference>
<comment type="caution">
    <text evidence="1">The sequence shown here is derived from an EMBL/GenBank/DDBJ whole genome shotgun (WGS) entry which is preliminary data.</text>
</comment>